<dbReference type="AlphaFoldDB" id="A0AAW0A5T4"/>
<dbReference type="SUPFAM" id="SSF52047">
    <property type="entry name" value="RNI-like"/>
    <property type="match status" value="1"/>
</dbReference>
<evidence type="ECO:0008006" key="4">
    <source>
        <dbReference type="Google" id="ProtNLM"/>
    </source>
</evidence>
<sequence length="551" mass="61704">MSNDSPFSRYLGTNYCPTDDEVLEIKSLVAEPTRQLLALDKEISQLQKSVEKLQEERQTLSTYVDEYKALISPIRRVSQDVLSEIFFACLPTHRNCVMSASEAPVLLGRICSSWRALSLATPRLWASLHIAEPRVRSGLHDDKIVQRLEVMKTWLGRSGQCPLSISFQCTDYYVEPADDASTGILPHPVPVDVFPRELVSFARRWRHHVSFLTTSAAFEALAHLSAEDVPILESITVRLPPPPFPPDVVTEWTQFGMFAGPRVSKFSTLGSCFSHSIPLRWHLLTDLDIGGSVWDSRLDTEGALQVLSRCPQLQKVTLATKFMSDPVPSGYPPVELPHLHFLELDVGVNPPVLSHLRAPELRRFILRGRIASLSSFLSLYPHLETFNVGSYLTKSSLLETLRVLSPALRSLTFHMYGPPPQDAPMIPFDDDVLAALEHHSCCPLLEKFTLMAAHTISDRALQRFIETRMAMTDDHGASSLKQVRVLFGRPMELDIKIGLKPFLDAGLDIETLYPNSSQTSVSPWTGLAEAPQRASESGPVYYYPAHWGREL</sequence>
<organism evidence="2 3">
    <name type="scientific">Favolaschia claudopus</name>
    <dbReference type="NCBI Taxonomy" id="2862362"/>
    <lineage>
        <taxon>Eukaryota</taxon>
        <taxon>Fungi</taxon>
        <taxon>Dikarya</taxon>
        <taxon>Basidiomycota</taxon>
        <taxon>Agaricomycotina</taxon>
        <taxon>Agaricomycetes</taxon>
        <taxon>Agaricomycetidae</taxon>
        <taxon>Agaricales</taxon>
        <taxon>Marasmiineae</taxon>
        <taxon>Mycenaceae</taxon>
        <taxon>Favolaschia</taxon>
    </lineage>
</organism>
<gene>
    <name evidence="2" type="ORF">R3P38DRAFT_2559064</name>
</gene>
<evidence type="ECO:0000256" key="1">
    <source>
        <dbReference type="SAM" id="Coils"/>
    </source>
</evidence>
<accession>A0AAW0A5T4</accession>
<comment type="caution">
    <text evidence="2">The sequence shown here is derived from an EMBL/GenBank/DDBJ whole genome shotgun (WGS) entry which is preliminary data.</text>
</comment>
<keyword evidence="1" id="KW-0175">Coiled coil</keyword>
<protein>
    <recommendedName>
        <fullName evidence="4">F-box domain-containing protein</fullName>
    </recommendedName>
</protein>
<reference evidence="2 3" key="1">
    <citation type="journal article" date="2024" name="J Genomics">
        <title>Draft genome sequencing and assembly of Favolaschia claudopus CIRM-BRFM 2984 isolated from oak limbs.</title>
        <authorList>
            <person name="Navarro D."/>
            <person name="Drula E."/>
            <person name="Chaduli D."/>
            <person name="Cazenave R."/>
            <person name="Ahrendt S."/>
            <person name="Wang J."/>
            <person name="Lipzen A."/>
            <person name="Daum C."/>
            <person name="Barry K."/>
            <person name="Grigoriev I.V."/>
            <person name="Favel A."/>
            <person name="Rosso M.N."/>
            <person name="Martin F."/>
        </authorList>
    </citation>
    <scope>NUCLEOTIDE SEQUENCE [LARGE SCALE GENOMIC DNA]</scope>
    <source>
        <strain evidence="2 3">CIRM-BRFM 2984</strain>
    </source>
</reference>
<name>A0AAW0A5T4_9AGAR</name>
<evidence type="ECO:0000313" key="2">
    <source>
        <dbReference type="EMBL" id="KAK7001440.1"/>
    </source>
</evidence>
<dbReference type="Gene3D" id="3.80.10.10">
    <property type="entry name" value="Ribonuclease Inhibitor"/>
    <property type="match status" value="1"/>
</dbReference>
<keyword evidence="3" id="KW-1185">Reference proteome</keyword>
<proteinExistence type="predicted"/>
<dbReference type="EMBL" id="JAWWNJ010000083">
    <property type="protein sequence ID" value="KAK7001440.1"/>
    <property type="molecule type" value="Genomic_DNA"/>
</dbReference>
<evidence type="ECO:0000313" key="3">
    <source>
        <dbReference type="Proteomes" id="UP001362999"/>
    </source>
</evidence>
<dbReference type="InterPro" id="IPR032675">
    <property type="entry name" value="LRR_dom_sf"/>
</dbReference>
<dbReference type="Proteomes" id="UP001362999">
    <property type="component" value="Unassembled WGS sequence"/>
</dbReference>
<feature type="coiled-coil region" evidence="1">
    <location>
        <begin position="36"/>
        <end position="70"/>
    </location>
</feature>